<proteinExistence type="predicted"/>
<feature type="compositionally biased region" description="Low complexity" evidence="1">
    <location>
        <begin position="80"/>
        <end position="93"/>
    </location>
</feature>
<feature type="compositionally biased region" description="Pro residues" evidence="1">
    <location>
        <begin position="94"/>
        <end position="113"/>
    </location>
</feature>
<dbReference type="RefSeq" id="WP_203818177.1">
    <property type="nucleotide sequence ID" value="NZ_BAAABP010000008.1"/>
</dbReference>
<accession>A0A919J1G5</accession>
<name>A0A919J1G5_9ACTN</name>
<dbReference type="Proteomes" id="UP000598174">
    <property type="component" value="Unassembled WGS sequence"/>
</dbReference>
<comment type="caution">
    <text evidence="2">The sequence shown here is derived from an EMBL/GenBank/DDBJ whole genome shotgun (WGS) entry which is preliminary data.</text>
</comment>
<dbReference type="EMBL" id="BOMM01000030">
    <property type="protein sequence ID" value="GIE11647.1"/>
    <property type="molecule type" value="Genomic_DNA"/>
</dbReference>
<protein>
    <submittedName>
        <fullName evidence="2">Uncharacterized protein</fullName>
    </submittedName>
</protein>
<evidence type="ECO:0000313" key="2">
    <source>
        <dbReference type="EMBL" id="GIE11647.1"/>
    </source>
</evidence>
<feature type="region of interest" description="Disordered" evidence="1">
    <location>
        <begin position="42"/>
        <end position="164"/>
    </location>
</feature>
<dbReference type="AlphaFoldDB" id="A0A919J1G5"/>
<evidence type="ECO:0000256" key="1">
    <source>
        <dbReference type="SAM" id="MobiDB-lite"/>
    </source>
</evidence>
<reference evidence="2" key="1">
    <citation type="submission" date="2021-01" db="EMBL/GenBank/DDBJ databases">
        <title>Whole genome shotgun sequence of Actinoplanes ferrugineus NBRC 15555.</title>
        <authorList>
            <person name="Komaki H."/>
            <person name="Tamura T."/>
        </authorList>
    </citation>
    <scope>NUCLEOTIDE SEQUENCE</scope>
    <source>
        <strain evidence="2">NBRC 15555</strain>
    </source>
</reference>
<gene>
    <name evidence="2" type="ORF">Afe05nite_34870</name>
</gene>
<sequence>MTEPDSRRRPWLIATLTTAGVLAVGGTAVALFPPAHRTTAASFRGAPSAEAALPSDIEPPPTMPSLAPEPGLTATTSGRTAGTKPAAPTKKPTGTPPAPPQKPVSRPSDPPPTVSYQENAKPGRPCAPKGSVGHTADGTLVSCGPPAPNARNRWQVVVPPPPLK</sequence>
<evidence type="ECO:0000313" key="3">
    <source>
        <dbReference type="Proteomes" id="UP000598174"/>
    </source>
</evidence>
<keyword evidence="3" id="KW-1185">Reference proteome</keyword>
<organism evidence="2 3">
    <name type="scientific">Paractinoplanes ferrugineus</name>
    <dbReference type="NCBI Taxonomy" id="113564"/>
    <lineage>
        <taxon>Bacteria</taxon>
        <taxon>Bacillati</taxon>
        <taxon>Actinomycetota</taxon>
        <taxon>Actinomycetes</taxon>
        <taxon>Micromonosporales</taxon>
        <taxon>Micromonosporaceae</taxon>
        <taxon>Paractinoplanes</taxon>
    </lineage>
</organism>